<proteinExistence type="predicted"/>
<evidence type="ECO:0000313" key="2">
    <source>
        <dbReference type="Proteomes" id="UP000617402"/>
    </source>
</evidence>
<organism evidence="1 2">
    <name type="scientific">Heliobacterium chlorum</name>
    <dbReference type="NCBI Taxonomy" id="2698"/>
    <lineage>
        <taxon>Bacteria</taxon>
        <taxon>Bacillati</taxon>
        <taxon>Bacillota</taxon>
        <taxon>Clostridia</taxon>
        <taxon>Eubacteriales</taxon>
        <taxon>Heliobacteriaceae</taxon>
        <taxon>Heliobacterium</taxon>
    </lineage>
</organism>
<comment type="caution">
    <text evidence="1">The sequence shown here is derived from an EMBL/GenBank/DDBJ whole genome shotgun (WGS) entry which is preliminary data.</text>
</comment>
<gene>
    <name evidence="1" type="ORF">H1S01_03120</name>
</gene>
<reference evidence="1 2" key="1">
    <citation type="submission" date="2020-07" db="EMBL/GenBank/DDBJ databases">
        <title>Draft whole-genome sequence of Heliobacterium chlorum DSM 3682, type strain.</title>
        <authorList>
            <person name="Kyndt J.A."/>
            <person name="Meyer T.E."/>
            <person name="Imhoff J.F."/>
        </authorList>
    </citation>
    <scope>NUCLEOTIDE SEQUENCE [LARGE SCALE GENOMIC DNA]</scope>
    <source>
        <strain evidence="1 2">DSM 3682</strain>
    </source>
</reference>
<dbReference type="EMBL" id="JACVHF010000002">
    <property type="protein sequence ID" value="MBC9783502.1"/>
    <property type="molecule type" value="Genomic_DNA"/>
</dbReference>
<name>A0ABR7T079_HELCL</name>
<evidence type="ECO:0000313" key="1">
    <source>
        <dbReference type="EMBL" id="MBC9783502.1"/>
    </source>
</evidence>
<dbReference type="Proteomes" id="UP000617402">
    <property type="component" value="Unassembled WGS sequence"/>
</dbReference>
<dbReference type="RefSeq" id="WP_188038662.1">
    <property type="nucleotide sequence ID" value="NZ_JACVHF010000002.1"/>
</dbReference>
<sequence length="126" mass="14048">MSIAAEQEKKVLRPSVEWFADRMEIVLKRNDYKGGWEGCQPDFLVDKLLEEVSEVIGLLCVTPEKKVAINAMMTGVRAMVGQSVYKSWGAAEHRGLNKPYLINEATDVANMSMMIADNAKNLIDSV</sequence>
<keyword evidence="2" id="KW-1185">Reference proteome</keyword>
<accession>A0ABR7T079</accession>
<protein>
    <submittedName>
        <fullName evidence="1">Uncharacterized protein</fullName>
    </submittedName>
</protein>